<evidence type="ECO:0000313" key="2">
    <source>
        <dbReference type="Proteomes" id="UP001050241"/>
    </source>
</evidence>
<organism evidence="1 2">
    <name type="scientific">Enterobacter cloacae</name>
    <dbReference type="NCBI Taxonomy" id="550"/>
    <lineage>
        <taxon>Bacteria</taxon>
        <taxon>Pseudomonadati</taxon>
        <taxon>Pseudomonadota</taxon>
        <taxon>Gammaproteobacteria</taxon>
        <taxon>Enterobacterales</taxon>
        <taxon>Enterobacteriaceae</taxon>
        <taxon>Enterobacter</taxon>
        <taxon>Enterobacter cloacae complex</taxon>
    </lineage>
</organism>
<dbReference type="EMBL" id="BQFY01000011">
    <property type="protein sequence ID" value="GJJ83169.1"/>
    <property type="molecule type" value="Genomic_DNA"/>
</dbReference>
<proteinExistence type="predicted"/>
<evidence type="ECO:0000313" key="1">
    <source>
        <dbReference type="EMBL" id="GJJ83169.1"/>
    </source>
</evidence>
<dbReference type="Proteomes" id="UP001050241">
    <property type="component" value="Unassembled WGS sequence"/>
</dbReference>
<sequence length="76" mass="8804">MQGADRLSTPTLLLMLFRLRHGVRVNPEDRVERPVLLYDVETAGNFLRTVVWRYQALHSLRLPVLKTGQKAARDTF</sequence>
<dbReference type="AlphaFoldDB" id="A0ABD0BTG5"/>
<accession>A0ABD0BTG5</accession>
<protein>
    <submittedName>
        <fullName evidence="1">Uncharacterized protein</fullName>
    </submittedName>
</protein>
<reference evidence="1" key="1">
    <citation type="submission" date="2021-11" db="EMBL/GenBank/DDBJ databases">
        <title>WGS analysis for carbapenemase-producing Enterobacterales outbreak in a University Hospital, Japan.</title>
        <authorList>
            <person name="Tukada M."/>
            <person name="Miyazaki T."/>
            <person name="Aoki K."/>
            <person name="Yoshizawa S."/>
            <person name="Ishii Y."/>
            <person name="Tateda K."/>
        </authorList>
    </citation>
    <scope>NUCLEOTIDE SEQUENCE</scope>
    <source>
        <strain evidence="1">TUM16652</strain>
    </source>
</reference>
<name>A0ABD0BTG5_ENTCL</name>
<comment type="caution">
    <text evidence="1">The sequence shown here is derived from an EMBL/GenBank/DDBJ whole genome shotgun (WGS) entry which is preliminary data.</text>
</comment>
<gene>
    <name evidence="1" type="ORF">TUM16652_18680</name>
</gene>